<dbReference type="EMBL" id="AKHW03003207">
    <property type="protein sequence ID" value="KYO35113.1"/>
    <property type="molecule type" value="Genomic_DNA"/>
</dbReference>
<gene>
    <name evidence="1" type="ORF">Y1Q_0001002</name>
</gene>
<evidence type="ECO:0000313" key="2">
    <source>
        <dbReference type="Proteomes" id="UP000050525"/>
    </source>
</evidence>
<name>A0A151NE72_ALLMI</name>
<evidence type="ECO:0000313" key="1">
    <source>
        <dbReference type="EMBL" id="KYO35113.1"/>
    </source>
</evidence>
<keyword evidence="2" id="KW-1185">Reference proteome</keyword>
<protein>
    <submittedName>
        <fullName evidence="1">Uncharacterized protein</fullName>
    </submittedName>
</protein>
<sequence>MEECIGKQCDPGYRQLNHKSGVLHSTILHLGKVVLPLGTMVSSSLSSQKQISWRDLNQKRGVDSYSSSIKTWRENVNDS</sequence>
<comment type="caution">
    <text evidence="1">The sequence shown here is derived from an EMBL/GenBank/DDBJ whole genome shotgun (WGS) entry which is preliminary data.</text>
</comment>
<dbReference type="AlphaFoldDB" id="A0A151NE72"/>
<organism evidence="1 2">
    <name type="scientific">Alligator mississippiensis</name>
    <name type="common">American alligator</name>
    <dbReference type="NCBI Taxonomy" id="8496"/>
    <lineage>
        <taxon>Eukaryota</taxon>
        <taxon>Metazoa</taxon>
        <taxon>Chordata</taxon>
        <taxon>Craniata</taxon>
        <taxon>Vertebrata</taxon>
        <taxon>Euteleostomi</taxon>
        <taxon>Archelosauria</taxon>
        <taxon>Archosauria</taxon>
        <taxon>Crocodylia</taxon>
        <taxon>Alligatoridae</taxon>
        <taxon>Alligatorinae</taxon>
        <taxon>Alligator</taxon>
    </lineage>
</organism>
<reference evidence="1 2" key="1">
    <citation type="journal article" date="2012" name="Genome Biol.">
        <title>Sequencing three crocodilian genomes to illuminate the evolution of archosaurs and amniotes.</title>
        <authorList>
            <person name="St John J.A."/>
            <person name="Braun E.L."/>
            <person name="Isberg S.R."/>
            <person name="Miles L.G."/>
            <person name="Chong A.Y."/>
            <person name="Gongora J."/>
            <person name="Dalzell P."/>
            <person name="Moran C."/>
            <person name="Bed'hom B."/>
            <person name="Abzhanov A."/>
            <person name="Burgess S.C."/>
            <person name="Cooksey A.M."/>
            <person name="Castoe T.A."/>
            <person name="Crawford N.G."/>
            <person name="Densmore L.D."/>
            <person name="Drew J.C."/>
            <person name="Edwards S.V."/>
            <person name="Faircloth B.C."/>
            <person name="Fujita M.K."/>
            <person name="Greenwold M.J."/>
            <person name="Hoffmann F.G."/>
            <person name="Howard J.M."/>
            <person name="Iguchi T."/>
            <person name="Janes D.E."/>
            <person name="Khan S.Y."/>
            <person name="Kohno S."/>
            <person name="de Koning A.J."/>
            <person name="Lance S.L."/>
            <person name="McCarthy F.M."/>
            <person name="McCormack J.E."/>
            <person name="Merchant M.E."/>
            <person name="Peterson D.G."/>
            <person name="Pollock D.D."/>
            <person name="Pourmand N."/>
            <person name="Raney B.J."/>
            <person name="Roessler K.A."/>
            <person name="Sanford J.R."/>
            <person name="Sawyer R.H."/>
            <person name="Schmidt C.J."/>
            <person name="Triplett E.W."/>
            <person name="Tuberville T.D."/>
            <person name="Venegas-Anaya M."/>
            <person name="Howard J.T."/>
            <person name="Jarvis E.D."/>
            <person name="Guillette L.J.Jr."/>
            <person name="Glenn T.C."/>
            <person name="Green R.E."/>
            <person name="Ray D.A."/>
        </authorList>
    </citation>
    <scope>NUCLEOTIDE SEQUENCE [LARGE SCALE GENOMIC DNA]</scope>
    <source>
        <strain evidence="1">KSC_2009_1</strain>
    </source>
</reference>
<proteinExistence type="predicted"/>
<dbReference type="Proteomes" id="UP000050525">
    <property type="component" value="Unassembled WGS sequence"/>
</dbReference>
<accession>A0A151NE72</accession>